<evidence type="ECO:0000256" key="8">
    <source>
        <dbReference type="SAM" id="SignalP"/>
    </source>
</evidence>
<dbReference type="RefSeq" id="WP_158369365.1">
    <property type="nucleotide sequence ID" value="NZ_JAOQJU010000005.1"/>
</dbReference>
<dbReference type="Pfam" id="PF13385">
    <property type="entry name" value="Laminin_G_3"/>
    <property type="match status" value="2"/>
</dbReference>
<dbReference type="Gene3D" id="2.60.40.3630">
    <property type="match status" value="1"/>
</dbReference>
<feature type="signal peptide" evidence="8">
    <location>
        <begin position="1"/>
        <end position="26"/>
    </location>
</feature>
<name>A0ABT2RLL3_9FIRM</name>
<dbReference type="Pfam" id="PF20578">
    <property type="entry name" value="aBig_2"/>
    <property type="match status" value="2"/>
</dbReference>
<organism evidence="10 11">
    <name type="scientific">Dorea acetigenes</name>
    <dbReference type="NCBI Taxonomy" id="2981787"/>
    <lineage>
        <taxon>Bacteria</taxon>
        <taxon>Bacillati</taxon>
        <taxon>Bacillota</taxon>
        <taxon>Clostridia</taxon>
        <taxon>Lachnospirales</taxon>
        <taxon>Lachnospiraceae</taxon>
        <taxon>Dorea</taxon>
    </lineage>
</organism>
<feature type="domain" description="SLH" evidence="9">
    <location>
        <begin position="1578"/>
        <end position="1637"/>
    </location>
</feature>
<dbReference type="CDD" id="cd08983">
    <property type="entry name" value="GH43_Bt3655-like"/>
    <property type="match status" value="1"/>
</dbReference>
<dbReference type="InterPro" id="IPR001119">
    <property type="entry name" value="SLH_dom"/>
</dbReference>
<dbReference type="Pfam" id="PF00395">
    <property type="entry name" value="SLH"/>
    <property type="match status" value="2"/>
</dbReference>
<dbReference type="Gene3D" id="1.20.1270.70">
    <property type="entry name" value="Designed single chain three-helix bundle"/>
    <property type="match status" value="1"/>
</dbReference>
<dbReference type="Pfam" id="PF07554">
    <property type="entry name" value="FIVAR"/>
    <property type="match status" value="1"/>
</dbReference>
<gene>
    <name evidence="10" type="ORF">OCV99_06875</name>
</gene>
<accession>A0ABT2RLL3</accession>
<evidence type="ECO:0000256" key="2">
    <source>
        <dbReference type="ARBA" id="ARBA00022651"/>
    </source>
</evidence>
<dbReference type="PANTHER" id="PTHR43772">
    <property type="entry name" value="ENDO-1,4-BETA-XYLANASE"/>
    <property type="match status" value="1"/>
</dbReference>
<keyword evidence="3" id="KW-0677">Repeat</keyword>
<keyword evidence="4" id="KW-0378">Hydrolase</keyword>
<dbReference type="PANTHER" id="PTHR43772:SF2">
    <property type="entry name" value="PUTATIVE (AFU_ORTHOLOGUE AFUA_2G04480)-RELATED"/>
    <property type="match status" value="1"/>
</dbReference>
<proteinExistence type="inferred from homology"/>
<dbReference type="CDD" id="cd18828">
    <property type="entry name" value="GH43_BT3675-like"/>
    <property type="match status" value="1"/>
</dbReference>
<dbReference type="Pfam" id="PF04616">
    <property type="entry name" value="Glyco_hydro_43"/>
    <property type="match status" value="1"/>
</dbReference>
<dbReference type="InterPro" id="IPR006710">
    <property type="entry name" value="Glyco_hydro_43"/>
</dbReference>
<evidence type="ECO:0000259" key="9">
    <source>
        <dbReference type="PROSITE" id="PS51272"/>
    </source>
</evidence>
<protein>
    <submittedName>
        <fullName evidence="10">Family 43 glycosylhydrolase</fullName>
    </submittedName>
</protein>
<evidence type="ECO:0000256" key="6">
    <source>
        <dbReference type="ARBA" id="ARBA00023295"/>
    </source>
</evidence>
<keyword evidence="5" id="KW-0119">Carbohydrate metabolism</keyword>
<dbReference type="InterPro" id="IPR013320">
    <property type="entry name" value="ConA-like_dom_sf"/>
</dbReference>
<dbReference type="Pfam" id="PF07523">
    <property type="entry name" value="Big_3"/>
    <property type="match status" value="1"/>
</dbReference>
<evidence type="ECO:0000256" key="1">
    <source>
        <dbReference type="ARBA" id="ARBA00009865"/>
    </source>
</evidence>
<dbReference type="Gene3D" id="2.115.10.20">
    <property type="entry name" value="Glycosyl hydrolase domain, family 43"/>
    <property type="match status" value="2"/>
</dbReference>
<dbReference type="InterPro" id="IPR046780">
    <property type="entry name" value="aBig_2"/>
</dbReference>
<dbReference type="PROSITE" id="PS51272">
    <property type="entry name" value="SLH"/>
    <property type="match status" value="3"/>
</dbReference>
<keyword evidence="2" id="KW-0858">Xylan degradation</keyword>
<comment type="caution">
    <text evidence="10">The sequence shown here is derived from an EMBL/GenBank/DDBJ whole genome shotgun (WGS) entry which is preliminary data.</text>
</comment>
<dbReference type="SUPFAM" id="SSF75005">
    <property type="entry name" value="Arabinanase/levansucrase/invertase"/>
    <property type="match status" value="2"/>
</dbReference>
<feature type="domain" description="SLH" evidence="9">
    <location>
        <begin position="1638"/>
        <end position="1702"/>
    </location>
</feature>
<dbReference type="InterPro" id="IPR023296">
    <property type="entry name" value="Glyco_hydro_beta-prop_sf"/>
</dbReference>
<keyword evidence="2" id="KW-0624">Polysaccharide degradation</keyword>
<dbReference type="Proteomes" id="UP001652431">
    <property type="component" value="Unassembled WGS sequence"/>
</dbReference>
<dbReference type="InterPro" id="IPR052176">
    <property type="entry name" value="Glycosyl_Hydrlase_43_Enz"/>
</dbReference>
<evidence type="ECO:0000313" key="11">
    <source>
        <dbReference type="Proteomes" id="UP001652431"/>
    </source>
</evidence>
<dbReference type="SUPFAM" id="SSF49899">
    <property type="entry name" value="Concanavalin A-like lectins/glucanases"/>
    <property type="match status" value="2"/>
</dbReference>
<keyword evidence="7" id="KW-0175">Coiled coil</keyword>
<evidence type="ECO:0000313" key="10">
    <source>
        <dbReference type="EMBL" id="MCU6686282.1"/>
    </source>
</evidence>
<sequence length="1767" mass="192648">MKKTRMWKRGLALALSAAMVSPFLPAAVEAADAPLLADFTFDDEAHVLTGGSAKATVHGSYELRDSKDAASGKALYLNGTTSNYLELTNADGGSLLAGKDEITISYDAKPDRTGTNWVFYAAPDNGQQTNGKEYYIGAFANGGNTKVERYNNGRTVSFTTPTGTDWSHVDIVYAEGVTSIYVNGEKKQSVENSNVALTDILGDEGIFYIGRANWTASGEGYQGWIDNFKVYDGALTDDDLVDSERAAAAVAADKEALTLPEKVDDDFTLPSTGSNGCNITWTVAENAGAKIGEDGYSVTVTRSEEAEVTVQFTATITMAGISDTKTINVVVKKELSDAEVIAAARDKLDIVGKDAVKGNVTLPTTIEVEGTDKVATVEWKSSNTAVVTDKDQDGKAAGVVTRQETDTKVTMSATLSCGGVKTMVPEEIVLNVVAAPKNLDDNYTAGYLWTHFGTERGYEKIFFGYSEDGLTWEKLNKDASGTAQPILTNDAEGSDLGVRDPHVIRSAEGDKYWILGTDLHAEGGGAGGSGWNQSSASQNLVVWESDDLVTWSEPRLVYAGFDNAGCVWAPEAIYDESTGDYLVYWSSRDNSKEGTEENALRVYVCRTRDFVNFTEPKVWLSEDRDSGSEVNIIDSTIVEDNGKFYRFSTSDWNTVIDVSDTLSEDLLDVRVNENASVNGDWTRIVKRSGSSAAGFDRREGFTVYKLPDGRWCAMGDNGGYKAFVTDDLSSGKFTTEVTANFGKDRFRHGTVMRLSKAEQERLLEAYGEATDPDPDPDPEPTEKKVLAQFDFDDEETGFTSEDAKAEGNHTLQDSWNEENGKALYLNGSQFLNVTDQNGKSLLTGAKELTVSFEVKVENTSTNWPFYAAPNGNAQQYGVSEHYVGLLMKDGSLTVERYNQNGSRPANPSASVAANKWTRVDVVLTSGKTSVYINGTLESEVASSYGVDAILGNSSILQIGKANWGSGEYFKGLIDNMTIRNYALTGEEVEEEASDFVSTLPMVDGAVVGTAPTKDEAADYQGTDDHTAIITMVDTEKNVLTPYVRKAADVTKLPVTLELNGVSEITVDGKAFTNGSEMNLSKDVEVKVKNTAGREETWTIKAAVSSNNPVLPGQYADPDIDYFDGKFWIFPTTDGYSGWSGTVFHAFSSEDMVNWTDEGVILDLANDNPGTNDKGVQIAASTWAVGSAWAPSIEEKNGKYYFYYCGKFSNGQSAIGVAVADNPAGPYVDKGEALLTVSMCRNAGVSMGQAIDPSVFTDDDGTSYITFGNGSAAIAELNDDMMSIKDGSLKQLNGLRDFRESVVVIKANGKYHWTWSCDDTGSPNYHVNYGVSDTIDGNITYVKTLLSKDEANGLLGTAHQSMLHIKDAYGKDRYFIAYHRFYTPLGIYTSGLGYHRETCIDEVTFGEDGYMQAEPTLQGVPEVLVNITKDVLEEEIDSAPGEDQKEKYTEETWEAYQEALKKAEAVLADEEATQQEIDDAAEALKDAKNALEEKAEPVVLESITVTAPTKAEYTVGEELNLAGMKVVAKYSDDTEKEITEGYEVSGYDKAKTGEQTVTVTYEGKTATFKVTVKEEAVAPKLPYVDVAESDWFYDAAYYNYFAETMTGTDPTHFSPYEILPRAQFATILHRIEGKPAAAYTNRFPDVPDGQFYSTAVLWAADAKVVTGYTDSGYFGTNDPITREQMVVMMYRYADYKKYDISKTADLSSFSDAGRVSEFAETAMKWAVENGIIEGKENEDGSYRLDPQGGTSRAECSIIIQRFMETFGE</sequence>
<keyword evidence="8" id="KW-0732">Signal</keyword>
<keyword evidence="11" id="KW-1185">Reference proteome</keyword>
<evidence type="ECO:0000256" key="3">
    <source>
        <dbReference type="ARBA" id="ARBA00022737"/>
    </source>
</evidence>
<evidence type="ECO:0000256" key="5">
    <source>
        <dbReference type="ARBA" id="ARBA00023277"/>
    </source>
</evidence>
<reference evidence="10 11" key="1">
    <citation type="journal article" date="2021" name="ISME Commun">
        <title>Automated analysis of genomic sequences facilitates high-throughput and comprehensive description of bacteria.</title>
        <authorList>
            <person name="Hitch T.C.A."/>
        </authorList>
    </citation>
    <scope>NUCLEOTIDE SEQUENCE [LARGE SCALE GENOMIC DNA]</scope>
    <source>
        <strain evidence="10 11">Sanger_03</strain>
    </source>
</reference>
<feature type="domain" description="SLH" evidence="9">
    <location>
        <begin position="1705"/>
        <end position="1767"/>
    </location>
</feature>
<evidence type="ECO:0000256" key="4">
    <source>
        <dbReference type="ARBA" id="ARBA00022801"/>
    </source>
</evidence>
<feature type="coiled-coil region" evidence="7">
    <location>
        <begin position="1452"/>
        <end position="1493"/>
    </location>
</feature>
<dbReference type="EMBL" id="JAOQJU010000005">
    <property type="protein sequence ID" value="MCU6686282.1"/>
    <property type="molecule type" value="Genomic_DNA"/>
</dbReference>
<feature type="chain" id="PRO_5045526411" evidence="8">
    <location>
        <begin position="27"/>
        <end position="1767"/>
    </location>
</feature>
<dbReference type="InterPro" id="IPR022038">
    <property type="entry name" value="Ig-like_bact"/>
</dbReference>
<dbReference type="Gene3D" id="2.60.120.200">
    <property type="match status" value="2"/>
</dbReference>
<comment type="similarity">
    <text evidence="1">Belongs to the glycosyl hydrolase 43 family.</text>
</comment>
<evidence type="ECO:0000256" key="7">
    <source>
        <dbReference type="SAM" id="Coils"/>
    </source>
</evidence>
<keyword evidence="6" id="KW-0326">Glycosidase</keyword>